<accession>A0A1X6XE27</accession>
<dbReference type="NCBIfam" id="TIGR03816">
    <property type="entry name" value="tadE_like_DECH"/>
    <property type="match status" value="1"/>
</dbReference>
<dbReference type="Proteomes" id="UP000196581">
    <property type="component" value="Unassembled WGS sequence"/>
</dbReference>
<dbReference type="AlphaFoldDB" id="A0A1X6XE27"/>
<organism evidence="1 2">
    <name type="scientific">Brevibacterium yomogidense</name>
    <dbReference type="NCBI Taxonomy" id="946573"/>
    <lineage>
        <taxon>Bacteria</taxon>
        <taxon>Bacillati</taxon>
        <taxon>Actinomycetota</taxon>
        <taxon>Actinomycetes</taxon>
        <taxon>Micrococcales</taxon>
        <taxon>Brevibacteriaceae</taxon>
        <taxon>Brevibacterium</taxon>
    </lineage>
</organism>
<protein>
    <recommendedName>
        <fullName evidence="3">Helicase/secretion neighborhood TadE-like protein</fullName>
    </recommendedName>
</protein>
<dbReference type="InterPro" id="IPR021202">
    <property type="entry name" value="Rv3654c-like"/>
</dbReference>
<reference evidence="2" key="1">
    <citation type="submission" date="2017-02" db="EMBL/GenBank/DDBJ databases">
        <authorList>
            <person name="Dridi B."/>
        </authorList>
    </citation>
    <scope>NUCLEOTIDE SEQUENCE [LARGE SCALE GENOMIC DNA]</scope>
    <source>
        <strain evidence="2">B Co 03.10</strain>
    </source>
</reference>
<dbReference type="RefSeq" id="WP_087006698.1">
    <property type="nucleotide sequence ID" value="NZ_FWFF01000012.1"/>
</dbReference>
<evidence type="ECO:0008006" key="3">
    <source>
        <dbReference type="Google" id="ProtNLM"/>
    </source>
</evidence>
<keyword evidence="2" id="KW-1185">Reference proteome</keyword>
<gene>
    <name evidence="1" type="ORF">FM105_07110</name>
</gene>
<evidence type="ECO:0000313" key="1">
    <source>
        <dbReference type="EMBL" id="SLM97438.1"/>
    </source>
</evidence>
<sequence>MSVEPTAAPTSDAGSTTVPAIGIAGAAAALALMVGTIGQGLVAGARADAAADLAAIAVVQVQGEDGCATAEEVATRNGATITECIARPDLGTATVTVEAPLGIRIPGLGDDLTVEATAVAGRAE</sequence>
<dbReference type="EMBL" id="FWFF01000012">
    <property type="protein sequence ID" value="SLM97438.1"/>
    <property type="molecule type" value="Genomic_DNA"/>
</dbReference>
<proteinExistence type="predicted"/>
<evidence type="ECO:0000313" key="2">
    <source>
        <dbReference type="Proteomes" id="UP000196581"/>
    </source>
</evidence>
<name>A0A1X6XE27_9MICO</name>